<dbReference type="STRING" id="1798664.A3C93_05470"/>
<evidence type="ECO:0000313" key="2">
    <source>
        <dbReference type="EMBL" id="OGZ10530.1"/>
    </source>
</evidence>
<dbReference type="AlphaFoldDB" id="A0A1G2DC70"/>
<dbReference type="EMBL" id="MHLO01000051">
    <property type="protein sequence ID" value="OGZ10530.1"/>
    <property type="molecule type" value="Genomic_DNA"/>
</dbReference>
<accession>A0A1G2DC70</accession>
<gene>
    <name evidence="2" type="ORF">A3C93_05470</name>
</gene>
<dbReference type="Proteomes" id="UP000178636">
    <property type="component" value="Unassembled WGS sequence"/>
</dbReference>
<protein>
    <submittedName>
        <fullName evidence="2">Uncharacterized protein</fullName>
    </submittedName>
</protein>
<reference evidence="2 3" key="1">
    <citation type="journal article" date="2016" name="Nat. Commun.">
        <title>Thousands of microbial genomes shed light on interconnected biogeochemical processes in an aquifer system.</title>
        <authorList>
            <person name="Anantharaman K."/>
            <person name="Brown C.T."/>
            <person name="Hug L.A."/>
            <person name="Sharon I."/>
            <person name="Castelle C.J."/>
            <person name="Probst A.J."/>
            <person name="Thomas B.C."/>
            <person name="Singh A."/>
            <person name="Wilkins M.J."/>
            <person name="Karaoz U."/>
            <person name="Brodie E.L."/>
            <person name="Williams K.H."/>
            <person name="Hubbard S.S."/>
            <person name="Banfield J.F."/>
        </authorList>
    </citation>
    <scope>NUCLEOTIDE SEQUENCE [LARGE SCALE GENOMIC DNA]</scope>
</reference>
<proteinExistence type="predicted"/>
<feature type="compositionally biased region" description="Polar residues" evidence="1">
    <location>
        <begin position="11"/>
        <end position="20"/>
    </location>
</feature>
<evidence type="ECO:0000256" key="1">
    <source>
        <dbReference type="SAM" id="MobiDB-lite"/>
    </source>
</evidence>
<feature type="region of interest" description="Disordered" evidence="1">
    <location>
        <begin position="1"/>
        <end position="20"/>
    </location>
</feature>
<evidence type="ECO:0000313" key="3">
    <source>
        <dbReference type="Proteomes" id="UP000178636"/>
    </source>
</evidence>
<name>A0A1G2DC70_9BACT</name>
<sequence length="126" mass="13814">MTNEERPKPTIVSSIDVPQTSNAERTVGIEKLIAEYSCGIESEPEWCIWASDGSGGGAPLFFIRPAPEAELVARRIERHFKAQGAEVGLEMTRWNSKQKGTPIYEQTAAAVPEETGMDDGPDVWHG</sequence>
<organism evidence="2 3">
    <name type="scientific">Candidatus Lloydbacteria bacterium RIFCSPHIGHO2_02_FULL_54_17</name>
    <dbReference type="NCBI Taxonomy" id="1798664"/>
    <lineage>
        <taxon>Bacteria</taxon>
        <taxon>Candidatus Lloydiibacteriota</taxon>
    </lineage>
</organism>
<comment type="caution">
    <text evidence="2">The sequence shown here is derived from an EMBL/GenBank/DDBJ whole genome shotgun (WGS) entry which is preliminary data.</text>
</comment>